<feature type="active site" description="O-(3'-phospho-DNA)-tyrosine intermediate" evidence="10">
    <location>
        <position position="276"/>
    </location>
</feature>
<accession>A0A0L0W7A0</accession>
<dbReference type="OrthoDB" id="9801717at2"/>
<evidence type="ECO:0000256" key="8">
    <source>
        <dbReference type="ARBA" id="ARBA00023172"/>
    </source>
</evidence>
<dbReference type="Pfam" id="PF00589">
    <property type="entry name" value="Phage_integrase"/>
    <property type="match status" value="1"/>
</dbReference>
<dbReference type="InterPro" id="IPR023009">
    <property type="entry name" value="Tyrosine_recombinase_XerC/XerD"/>
</dbReference>
<dbReference type="HAMAP" id="MF_01808">
    <property type="entry name" value="Recomb_XerC_XerD"/>
    <property type="match status" value="1"/>
</dbReference>
<keyword evidence="3 10" id="KW-0963">Cytoplasm</keyword>
<comment type="similarity">
    <text evidence="2">Belongs to the 'phage' integrase family. XerD subfamily.</text>
</comment>
<dbReference type="SUPFAM" id="SSF56349">
    <property type="entry name" value="DNA breaking-rejoining enzymes"/>
    <property type="match status" value="1"/>
</dbReference>
<protein>
    <recommendedName>
        <fullName evidence="10">Tyrosine recombinase XerC</fullName>
    </recommendedName>
</protein>
<dbReference type="InterPro" id="IPR013762">
    <property type="entry name" value="Integrase-like_cat_sf"/>
</dbReference>
<evidence type="ECO:0000256" key="10">
    <source>
        <dbReference type="HAMAP-Rule" id="MF_01808"/>
    </source>
</evidence>
<dbReference type="Gene3D" id="1.10.443.10">
    <property type="entry name" value="Intergrase catalytic core"/>
    <property type="match status" value="1"/>
</dbReference>
<feature type="active site" evidence="10">
    <location>
        <position position="146"/>
    </location>
</feature>
<evidence type="ECO:0000313" key="14">
    <source>
        <dbReference type="Proteomes" id="UP000037267"/>
    </source>
</evidence>
<dbReference type="EMBL" id="LGSS01000017">
    <property type="protein sequence ID" value="KNF07423.1"/>
    <property type="molecule type" value="Genomic_DNA"/>
</dbReference>
<evidence type="ECO:0000259" key="12">
    <source>
        <dbReference type="PROSITE" id="PS51900"/>
    </source>
</evidence>
<proteinExistence type="inferred from homology"/>
<evidence type="ECO:0000256" key="7">
    <source>
        <dbReference type="ARBA" id="ARBA00023125"/>
    </source>
</evidence>
<dbReference type="CDD" id="cd00798">
    <property type="entry name" value="INT_XerDC_C"/>
    <property type="match status" value="1"/>
</dbReference>
<dbReference type="Proteomes" id="UP000037267">
    <property type="component" value="Unassembled WGS sequence"/>
</dbReference>
<keyword evidence="9 10" id="KW-0131">Cell cycle</keyword>
<dbReference type="STRING" id="1503.CLPU_17c00480"/>
<feature type="domain" description="Tyr recombinase" evidence="11">
    <location>
        <begin position="106"/>
        <end position="289"/>
    </location>
</feature>
<dbReference type="InterPro" id="IPR004107">
    <property type="entry name" value="Integrase_SAM-like_N"/>
</dbReference>
<feature type="domain" description="Core-binding (CB)" evidence="12">
    <location>
        <begin position="1"/>
        <end position="85"/>
    </location>
</feature>
<name>A0A0L0W7A0_GOTPU</name>
<dbReference type="InterPro" id="IPR002104">
    <property type="entry name" value="Integrase_catalytic"/>
</dbReference>
<dbReference type="PANTHER" id="PTHR30349">
    <property type="entry name" value="PHAGE INTEGRASE-RELATED"/>
    <property type="match status" value="1"/>
</dbReference>
<dbReference type="RefSeq" id="WP_050356262.1">
    <property type="nucleotide sequence ID" value="NZ_LGSS01000017.1"/>
</dbReference>
<gene>
    <name evidence="13" type="primary">xerD</name>
    <name evidence="10" type="synonym">xerC</name>
    <name evidence="13" type="ORF">CLPU_17c00480</name>
</gene>
<keyword evidence="5 10" id="KW-0159">Chromosome partition</keyword>
<feature type="active site" evidence="10">
    <location>
        <position position="241"/>
    </location>
</feature>
<dbReference type="AlphaFoldDB" id="A0A0L0W7A0"/>
<feature type="active site" evidence="10">
    <location>
        <position position="244"/>
    </location>
</feature>
<dbReference type="NCBIfam" id="NF040815">
    <property type="entry name" value="recomb_XerA_Arch"/>
    <property type="match status" value="1"/>
</dbReference>
<evidence type="ECO:0000256" key="6">
    <source>
        <dbReference type="ARBA" id="ARBA00022908"/>
    </source>
</evidence>
<dbReference type="PROSITE" id="PS51900">
    <property type="entry name" value="CB"/>
    <property type="match status" value="1"/>
</dbReference>
<keyword evidence="14" id="KW-1185">Reference proteome</keyword>
<dbReference type="InterPro" id="IPR050090">
    <property type="entry name" value="Tyrosine_recombinase_XerCD"/>
</dbReference>
<dbReference type="GO" id="GO:0006313">
    <property type="term" value="P:DNA transposition"/>
    <property type="evidence" value="ECO:0007669"/>
    <property type="project" value="UniProtKB-UniRule"/>
</dbReference>
<dbReference type="GO" id="GO:0005737">
    <property type="term" value="C:cytoplasm"/>
    <property type="evidence" value="ECO:0007669"/>
    <property type="project" value="UniProtKB-SubCell"/>
</dbReference>
<keyword evidence="6 10" id="KW-0229">DNA integration</keyword>
<dbReference type="PROSITE" id="PS51898">
    <property type="entry name" value="TYR_RECOMBINASE"/>
    <property type="match status" value="1"/>
</dbReference>
<dbReference type="InterPro" id="IPR044068">
    <property type="entry name" value="CB"/>
</dbReference>
<evidence type="ECO:0000256" key="2">
    <source>
        <dbReference type="ARBA" id="ARBA00010450"/>
    </source>
</evidence>
<dbReference type="InterPro" id="IPR011932">
    <property type="entry name" value="Recomb_XerD"/>
</dbReference>
<dbReference type="Gene3D" id="1.10.150.130">
    <property type="match status" value="1"/>
</dbReference>
<dbReference type="Pfam" id="PF02899">
    <property type="entry name" value="Phage_int_SAM_1"/>
    <property type="match status" value="1"/>
</dbReference>
<dbReference type="InterPro" id="IPR010998">
    <property type="entry name" value="Integrase_recombinase_N"/>
</dbReference>
<dbReference type="NCBIfam" id="NF001399">
    <property type="entry name" value="PRK00283.1"/>
    <property type="match status" value="1"/>
</dbReference>
<dbReference type="GO" id="GO:0051301">
    <property type="term" value="P:cell division"/>
    <property type="evidence" value="ECO:0007669"/>
    <property type="project" value="UniProtKB-KW"/>
</dbReference>
<evidence type="ECO:0000256" key="9">
    <source>
        <dbReference type="ARBA" id="ARBA00023306"/>
    </source>
</evidence>
<dbReference type="PATRIC" id="fig|1503.3.peg.727"/>
<dbReference type="InterPro" id="IPR011010">
    <property type="entry name" value="DNA_brk_join_enz"/>
</dbReference>
<comment type="similarity">
    <text evidence="10">Belongs to the 'phage' integrase family. XerC subfamily.</text>
</comment>
<sequence>MNSNIFGFANYLESEKELSTNTIECYIRDLKQFTNYLEDNNLADILNVSKTLILTYLMHLQKQGKSISTVSRNIASLRSFYQYMLNEGVISKDPTINLQSPKQEKKVPNILTPNEIEILLDQPDINTSKGIRDKSMLELLYAAGIRVSELISLKVSDVNLDLGYICCSKSNSNERVVPIGKIAVEILTIYINDHRDKFLKDNNEESLFLNYHGKKLTRQGFWKIIKSYTKKANIDKTITPHTLRHSFAVHLLQNGADLRSVQEMLGHSDISTTQIYTLVTKNRIKEVYKKAHPRA</sequence>
<dbReference type="NCBIfam" id="TIGR02225">
    <property type="entry name" value="recomb_XerD"/>
    <property type="match status" value="1"/>
</dbReference>
<dbReference type="PANTHER" id="PTHR30349:SF81">
    <property type="entry name" value="TYROSINE RECOMBINASE XERC"/>
    <property type="match status" value="1"/>
</dbReference>
<dbReference type="GO" id="GO:0009037">
    <property type="term" value="F:tyrosine-based site-specific recombinase activity"/>
    <property type="evidence" value="ECO:0007669"/>
    <property type="project" value="UniProtKB-UniRule"/>
</dbReference>
<dbReference type="GO" id="GO:0007059">
    <property type="term" value="P:chromosome segregation"/>
    <property type="evidence" value="ECO:0007669"/>
    <property type="project" value="UniProtKB-UniRule"/>
</dbReference>
<organism evidence="13 14">
    <name type="scientific">Gottschalkia purinilytica</name>
    <name type="common">Clostridium purinilyticum</name>
    <dbReference type="NCBI Taxonomy" id="1503"/>
    <lineage>
        <taxon>Bacteria</taxon>
        <taxon>Bacillati</taxon>
        <taxon>Bacillota</taxon>
        <taxon>Tissierellia</taxon>
        <taxon>Tissierellales</taxon>
        <taxon>Gottschalkiaceae</taxon>
        <taxon>Gottschalkia</taxon>
    </lineage>
</organism>
<comment type="subcellular location">
    <subcellularLocation>
        <location evidence="1 10">Cytoplasm</location>
    </subcellularLocation>
</comment>
<evidence type="ECO:0000256" key="1">
    <source>
        <dbReference type="ARBA" id="ARBA00004496"/>
    </source>
</evidence>
<keyword evidence="7 10" id="KW-0238">DNA-binding</keyword>
<comment type="caution">
    <text evidence="10">Lacks conserved residue(s) required for the propagation of feature annotation.</text>
</comment>
<evidence type="ECO:0000259" key="11">
    <source>
        <dbReference type="PROSITE" id="PS51898"/>
    </source>
</evidence>
<evidence type="ECO:0000256" key="3">
    <source>
        <dbReference type="ARBA" id="ARBA00022490"/>
    </source>
</evidence>
<keyword evidence="4 10" id="KW-0132">Cell division</keyword>
<dbReference type="GO" id="GO:0003677">
    <property type="term" value="F:DNA binding"/>
    <property type="evidence" value="ECO:0007669"/>
    <property type="project" value="UniProtKB-UniRule"/>
</dbReference>
<comment type="function">
    <text evidence="10">Site-specific tyrosine recombinase, which acts by catalyzing the cutting and rejoining of the recombining DNA molecules. The XerC-XerD complex is essential to convert dimers of the bacterial chromosome into monomers to permit their segregation at cell division. It also contributes to the segregational stability of plasmids.</text>
</comment>
<feature type="active site" evidence="10">
    <location>
        <position position="267"/>
    </location>
</feature>
<comment type="caution">
    <text evidence="13">The sequence shown here is derived from an EMBL/GenBank/DDBJ whole genome shotgun (WGS) entry which is preliminary data.</text>
</comment>
<evidence type="ECO:0000256" key="5">
    <source>
        <dbReference type="ARBA" id="ARBA00022829"/>
    </source>
</evidence>
<comment type="subunit">
    <text evidence="10">Forms a cyclic heterotetrameric complex composed of two molecules of XerC and two molecules of XerD.</text>
</comment>
<reference evidence="14" key="1">
    <citation type="submission" date="2015-07" db="EMBL/GenBank/DDBJ databases">
        <title>Draft genome sequence of the purine-degrading Gottschalkia purinilyticum DSM 1384 (formerly Clostridium purinilyticum).</title>
        <authorList>
            <person name="Poehlein A."/>
            <person name="Schiel-Bengelsdorf B."/>
            <person name="Bengelsdorf F.R."/>
            <person name="Daniel R."/>
            <person name="Duerre P."/>
        </authorList>
    </citation>
    <scope>NUCLEOTIDE SEQUENCE [LARGE SCALE GENOMIC DNA]</scope>
    <source>
        <strain evidence="14">DSM 1384</strain>
    </source>
</reference>
<keyword evidence="8 10" id="KW-0233">DNA recombination</keyword>
<evidence type="ECO:0000313" key="13">
    <source>
        <dbReference type="EMBL" id="KNF07423.1"/>
    </source>
</evidence>
<evidence type="ECO:0000256" key="4">
    <source>
        <dbReference type="ARBA" id="ARBA00022618"/>
    </source>
</evidence>